<feature type="compositionally biased region" description="Acidic residues" evidence="1">
    <location>
        <begin position="31"/>
        <end position="41"/>
    </location>
</feature>
<evidence type="ECO:0000313" key="2">
    <source>
        <dbReference type="EMBL" id="GBO40654.1"/>
    </source>
</evidence>
<name>A0A4Y2WVJ6_ARAVE</name>
<comment type="caution">
    <text evidence="2">The sequence shown here is derived from an EMBL/GenBank/DDBJ whole genome shotgun (WGS) entry which is preliminary data.</text>
</comment>
<keyword evidence="3" id="KW-1185">Reference proteome</keyword>
<dbReference type="EMBL" id="BGPR01065936">
    <property type="protein sequence ID" value="GBO40654.1"/>
    <property type="molecule type" value="Genomic_DNA"/>
</dbReference>
<gene>
    <name evidence="2" type="ORF">AVEN_198174_1</name>
</gene>
<protein>
    <submittedName>
        <fullName evidence="2">Uncharacterized protein</fullName>
    </submittedName>
</protein>
<dbReference type="Proteomes" id="UP000499080">
    <property type="component" value="Unassembled WGS sequence"/>
</dbReference>
<dbReference type="AlphaFoldDB" id="A0A4Y2WVJ6"/>
<proteinExistence type="predicted"/>
<evidence type="ECO:0000256" key="1">
    <source>
        <dbReference type="SAM" id="MobiDB-lite"/>
    </source>
</evidence>
<accession>A0A4Y2WVJ6</accession>
<feature type="region of interest" description="Disordered" evidence="1">
    <location>
        <begin position="16"/>
        <end position="49"/>
    </location>
</feature>
<evidence type="ECO:0000313" key="3">
    <source>
        <dbReference type="Proteomes" id="UP000499080"/>
    </source>
</evidence>
<sequence length="61" mass="6558">PLKKVTGPLDGTLKKVLDPLGDNLPPLTDPIPDDDCDENDNGDGNFNGGNRGKLFLSFMVF</sequence>
<organism evidence="2 3">
    <name type="scientific">Araneus ventricosus</name>
    <name type="common">Orbweaver spider</name>
    <name type="synonym">Epeira ventricosa</name>
    <dbReference type="NCBI Taxonomy" id="182803"/>
    <lineage>
        <taxon>Eukaryota</taxon>
        <taxon>Metazoa</taxon>
        <taxon>Ecdysozoa</taxon>
        <taxon>Arthropoda</taxon>
        <taxon>Chelicerata</taxon>
        <taxon>Arachnida</taxon>
        <taxon>Araneae</taxon>
        <taxon>Araneomorphae</taxon>
        <taxon>Entelegynae</taxon>
        <taxon>Araneoidea</taxon>
        <taxon>Araneidae</taxon>
        <taxon>Araneus</taxon>
    </lineage>
</organism>
<feature type="non-terminal residue" evidence="2">
    <location>
        <position position="1"/>
    </location>
</feature>
<reference evidence="2 3" key="1">
    <citation type="journal article" date="2019" name="Sci. Rep.">
        <title>Orb-weaving spider Araneus ventricosus genome elucidates the spidroin gene catalogue.</title>
        <authorList>
            <person name="Kono N."/>
            <person name="Nakamura H."/>
            <person name="Ohtoshi R."/>
            <person name="Moran D.A.P."/>
            <person name="Shinohara A."/>
            <person name="Yoshida Y."/>
            <person name="Fujiwara M."/>
            <person name="Mori M."/>
            <person name="Tomita M."/>
            <person name="Arakawa K."/>
        </authorList>
    </citation>
    <scope>NUCLEOTIDE SEQUENCE [LARGE SCALE GENOMIC DNA]</scope>
</reference>